<dbReference type="InterPro" id="IPR006949">
    <property type="entry name" value="Barrel_Baseplate_J-like"/>
</dbReference>
<evidence type="ECO:0000313" key="2">
    <source>
        <dbReference type="EMBL" id="DAD88918.1"/>
    </source>
</evidence>
<accession>A0A8S5N2T4</accession>
<dbReference type="Pfam" id="PF04865">
    <property type="entry name" value="Baseplate_J"/>
    <property type="match status" value="1"/>
</dbReference>
<reference evidence="2" key="1">
    <citation type="journal article" date="2021" name="Proc. Natl. Acad. Sci. U.S.A.">
        <title>A Catalog of Tens of Thousands of Viruses from Human Metagenomes Reveals Hidden Associations with Chronic Diseases.</title>
        <authorList>
            <person name="Tisza M.J."/>
            <person name="Buck C.B."/>
        </authorList>
    </citation>
    <scope>NUCLEOTIDE SEQUENCE</scope>
    <source>
        <strain evidence="2">CtpiG4</strain>
    </source>
</reference>
<organism evidence="2">
    <name type="scientific">Myoviridae sp. ctpiG4</name>
    <dbReference type="NCBI Taxonomy" id="2826698"/>
    <lineage>
        <taxon>Viruses</taxon>
        <taxon>Duplodnaviria</taxon>
        <taxon>Heunggongvirae</taxon>
        <taxon>Uroviricota</taxon>
        <taxon>Caudoviricetes</taxon>
    </lineage>
</organism>
<evidence type="ECO:0000259" key="1">
    <source>
        <dbReference type="Pfam" id="PF04865"/>
    </source>
</evidence>
<feature type="domain" description="Baseplate protein J-like barrel" evidence="1">
    <location>
        <begin position="100"/>
        <end position="178"/>
    </location>
</feature>
<protein>
    <submittedName>
        <fullName evidence="2">Baseplate J like protein</fullName>
    </submittedName>
</protein>
<dbReference type="EMBL" id="BK015050">
    <property type="protein sequence ID" value="DAD88918.1"/>
    <property type="molecule type" value="Genomic_DNA"/>
</dbReference>
<name>A0A8S5N2T4_9CAUD</name>
<sequence>MSYFTPYVDASGLHIPTYADIRDDIIVQMKKIYGNDIYLENDSADYQFISTLALKISDSYQAVQYAYNARSPATAIGAALDSVVKLNGIARKEPGYSTCQVTLTGIPFTEIKNGSVVDKTGLIWNLPSSVIIGSGGTVISTVTCQKVGAVSAEPGDIDKINAPTYGWKSVTNHVAAIPGNAVETDAELRQRQTISVSNPSQTMLEGTHGAIMALKNIARVAVYENDTNVSVVDPENNPHGLPPHSITCVVEGGLDMDIAKAILYHKGIGCYTNGDKEVSIIDRNDYVNKVRFYRPSYVDIYINLKLKKYTGYVSSLSSTVKTAIYNYISSLEIGRDVSISMLTGAIMACNPDITRPVFGISSMTIGRSKQSLLNGDVDITYKEVARPNYDNIEVTV</sequence>
<proteinExistence type="predicted"/>